<dbReference type="SUPFAM" id="SSF56235">
    <property type="entry name" value="N-terminal nucleophile aminohydrolases (Ntn hydrolases)"/>
    <property type="match status" value="1"/>
</dbReference>
<reference evidence="2 3" key="1">
    <citation type="journal article" date="2023" name="IScience">
        <title>Expanded male sex-determining region conserved during the evolution of homothallism in the green alga Volvox.</title>
        <authorList>
            <person name="Yamamoto K."/>
            <person name="Matsuzaki R."/>
            <person name="Mahakham W."/>
            <person name="Heman W."/>
            <person name="Sekimoto H."/>
            <person name="Kawachi M."/>
            <person name="Minakuchi Y."/>
            <person name="Toyoda A."/>
            <person name="Nozaki H."/>
        </authorList>
    </citation>
    <scope>NUCLEOTIDE SEQUENCE [LARGE SCALE GENOMIC DNA]</scope>
    <source>
        <strain evidence="2 3">NIES-4468</strain>
    </source>
</reference>
<evidence type="ECO:0000313" key="3">
    <source>
        <dbReference type="Proteomes" id="UP001165090"/>
    </source>
</evidence>
<sequence length="724" mass="72792">MRTSTHTQAPPTPSFLLPTVAITIVTTTTIMSYPFLVAVHCGAGFHAPSKEPAYRQAMAEACRAAAAELAGGGAAEAGVAAAMRVLEDCPFTNSGTGSSLNLLGRVECDAALMAGDGRFGAVGAVSGVQNPILVAAALARDSGNPLTCGRVRPMLLVGEGARRYAHASGLAAVPLEHPVPPGFQVTPATLAAWRRYTDMIQFVETTKAEPTATVTVTAAPAVVAAATSDFGAAVMAAVPMAAATNVAAPASAAPAPHALNGQLYGNTAAATAGLHPPTALPGGDVNQNSVFIREKTLQEIKRSRRQSGDGGSTAVAGGDAAATAAVSTGIGDHEAGQLYDTGSAGYGDEPEVMYDTVGAVCVDFRGCVAAGVSSGGIAVKFPGRVGEAAMYGSGCWARDPWVCDACADTAAVSGGARASARSAPLLPPRPPRHLLPPPLTLPPVVLAFGAQDLPISSRATAAATVGSSNLNSCSSCSRQCYCLPGFAASVTGVGEAIIRADLARQCATAATAAVATVLNRTLIESQPPPRESGVLAVRVTVRTVGDNDHVTHNQLGQHFSLAATPLRPPAAASGCPDPLTAEGLSARKGICGFGADRVAATTMPLPPAAGVSPPDAVMAVEVELAGVHCAGSMAVAVMTHQNHGSMRPLSAGDVPAAMLTSTSTSMVDGVSGLQPHFTFLRRPQAVMSPGAMGTAPVKMSSGVRWTVGHELAAAATFGLANGTM</sequence>
<proteinExistence type="predicted"/>
<dbReference type="Proteomes" id="UP001165090">
    <property type="component" value="Unassembled WGS sequence"/>
</dbReference>
<comment type="subunit">
    <text evidence="1">Heterotetramer of two alpha and two beta chains arranged as a dimer of alpha/beta heterodimers.</text>
</comment>
<dbReference type="PANTHER" id="PTHR10188:SF8">
    <property type="entry name" value="THREONINE ASPARTASE 1"/>
    <property type="match status" value="1"/>
</dbReference>
<dbReference type="Gene3D" id="3.60.20.30">
    <property type="entry name" value="(Glycosyl)asparaginase"/>
    <property type="match status" value="1"/>
</dbReference>
<gene>
    <name evidence="2" type="ORF">VaNZ11_010762</name>
</gene>
<dbReference type="PANTHER" id="PTHR10188">
    <property type="entry name" value="L-ASPARAGINASE"/>
    <property type="match status" value="1"/>
</dbReference>
<evidence type="ECO:0000313" key="2">
    <source>
        <dbReference type="EMBL" id="GLI66789.1"/>
    </source>
</evidence>
<dbReference type="Pfam" id="PF01112">
    <property type="entry name" value="Asparaginase_2"/>
    <property type="match status" value="2"/>
</dbReference>
<accession>A0ABQ5SAV4</accession>
<comment type="caution">
    <text evidence="2">The sequence shown here is derived from an EMBL/GenBank/DDBJ whole genome shotgun (WGS) entry which is preliminary data.</text>
</comment>
<evidence type="ECO:0008006" key="4">
    <source>
        <dbReference type="Google" id="ProtNLM"/>
    </source>
</evidence>
<organism evidence="2 3">
    <name type="scientific">Volvox africanus</name>
    <dbReference type="NCBI Taxonomy" id="51714"/>
    <lineage>
        <taxon>Eukaryota</taxon>
        <taxon>Viridiplantae</taxon>
        <taxon>Chlorophyta</taxon>
        <taxon>core chlorophytes</taxon>
        <taxon>Chlorophyceae</taxon>
        <taxon>CS clade</taxon>
        <taxon>Chlamydomonadales</taxon>
        <taxon>Volvocaceae</taxon>
        <taxon>Volvox</taxon>
    </lineage>
</organism>
<dbReference type="EMBL" id="BSDZ01000040">
    <property type="protein sequence ID" value="GLI66789.1"/>
    <property type="molecule type" value="Genomic_DNA"/>
</dbReference>
<dbReference type="InterPro" id="IPR000246">
    <property type="entry name" value="Peptidase_T2"/>
</dbReference>
<evidence type="ECO:0000256" key="1">
    <source>
        <dbReference type="ARBA" id="ARBA00011601"/>
    </source>
</evidence>
<protein>
    <recommendedName>
        <fullName evidence="4">Threonine aspartase</fullName>
    </recommendedName>
</protein>
<keyword evidence="3" id="KW-1185">Reference proteome</keyword>
<dbReference type="InterPro" id="IPR029055">
    <property type="entry name" value="Ntn_hydrolases_N"/>
</dbReference>
<name>A0ABQ5SAV4_9CHLO</name>